<feature type="region of interest" description="Disordered" evidence="1">
    <location>
        <begin position="63"/>
        <end position="95"/>
    </location>
</feature>
<dbReference type="GO" id="GO:0000172">
    <property type="term" value="C:ribonuclease MRP complex"/>
    <property type="evidence" value="ECO:0007669"/>
    <property type="project" value="InterPro"/>
</dbReference>
<dbReference type="Ensembl" id="ENSAMXT00000025749.2">
    <property type="protein sequence ID" value="ENSAMXP00000025729.2"/>
    <property type="gene ID" value="ENSAMXG00000025023.2"/>
</dbReference>
<sequence>MSTPGKAAKKEKKKPIPVKTSLNNPYDLRWAPLEKGQKAFILNCLTETIEALGLKKIQVRVKGLRSSRRRKSKQRDSKPPEAEKTARQPGWSDEASRRQLAIGINEVTKGLEKDELSLVLVCSSIRPAHMISHLIPLSRTRAVPACQVPGLSEGLSGALGLSSVLALGFKRGDTAFSNTVGEIASKVPPLCVPWVPTEKEGQKRKLDLSHEPGQDPTPTLQPLKVKKTIPNPSKIRKPKKKKASAQKQKK</sequence>
<dbReference type="PANTHER" id="PTHR46948:SF1">
    <property type="entry name" value="RIBONUCLEASE P PROTEIN SUBUNIT P38"/>
    <property type="match status" value="1"/>
</dbReference>
<dbReference type="Bgee" id="ENSAMXG00000025023">
    <property type="expression patterns" value="Expressed in zone of skin and 14 other cell types or tissues"/>
</dbReference>
<dbReference type="GeneTree" id="ENSGT00390000007526"/>
<dbReference type="InterPro" id="IPR004038">
    <property type="entry name" value="Ribosomal_eL8/eL30/eS12/Gad45"/>
</dbReference>
<dbReference type="GO" id="GO:0001650">
    <property type="term" value="C:fibrillar center"/>
    <property type="evidence" value="ECO:0007669"/>
    <property type="project" value="TreeGrafter"/>
</dbReference>
<feature type="compositionally biased region" description="Basic residues" evidence="1">
    <location>
        <begin position="234"/>
        <end position="250"/>
    </location>
</feature>
<dbReference type="GO" id="GO:0033204">
    <property type="term" value="F:ribonuclease P RNA binding"/>
    <property type="evidence" value="ECO:0007669"/>
    <property type="project" value="TreeGrafter"/>
</dbReference>
<evidence type="ECO:0000313" key="4">
    <source>
        <dbReference type="Proteomes" id="UP000018467"/>
    </source>
</evidence>
<evidence type="ECO:0000313" key="3">
    <source>
        <dbReference type="Ensembl" id="ENSAMXP00000025729.2"/>
    </source>
</evidence>
<dbReference type="Pfam" id="PF01248">
    <property type="entry name" value="Ribosomal_L7Ae"/>
    <property type="match status" value="1"/>
</dbReference>
<dbReference type="HOGENOM" id="CLU_082744_0_0_1"/>
<feature type="compositionally biased region" description="Basic and acidic residues" evidence="1">
    <location>
        <begin position="74"/>
        <end position="86"/>
    </location>
</feature>
<dbReference type="SUPFAM" id="SSF55315">
    <property type="entry name" value="L30e-like"/>
    <property type="match status" value="1"/>
</dbReference>
<accession>W5LS36</accession>
<dbReference type="InterPro" id="IPR042848">
    <property type="entry name" value="Rpp38"/>
</dbReference>
<feature type="domain" description="Ribosomal protein eL8/eL30/eS12/Gadd45" evidence="2">
    <location>
        <begin position="96"/>
        <end position="150"/>
    </location>
</feature>
<protein>
    <submittedName>
        <fullName evidence="3">Ribonuclease P/MRP 38 subunit</fullName>
    </submittedName>
</protein>
<reference evidence="3" key="4">
    <citation type="submission" date="2025-09" db="UniProtKB">
        <authorList>
            <consortium name="Ensembl"/>
        </authorList>
    </citation>
    <scope>IDENTIFICATION</scope>
</reference>
<dbReference type="InParanoid" id="W5LS36"/>
<reference evidence="4" key="1">
    <citation type="submission" date="2013-03" db="EMBL/GenBank/DDBJ databases">
        <authorList>
            <person name="Jeffery W."/>
            <person name="Warren W."/>
            <person name="Wilson R.K."/>
        </authorList>
    </citation>
    <scope>NUCLEOTIDE SEQUENCE</scope>
    <source>
        <strain evidence="4">female</strain>
    </source>
</reference>
<dbReference type="AlphaFoldDB" id="W5LS36"/>
<dbReference type="InterPro" id="IPR029064">
    <property type="entry name" value="Ribosomal_eL30-like_sf"/>
</dbReference>
<proteinExistence type="predicted"/>
<reference evidence="3" key="3">
    <citation type="submission" date="2025-08" db="UniProtKB">
        <authorList>
            <consortium name="Ensembl"/>
        </authorList>
    </citation>
    <scope>IDENTIFICATION</scope>
</reference>
<dbReference type="GO" id="GO:0001682">
    <property type="term" value="P:tRNA 5'-leader removal"/>
    <property type="evidence" value="ECO:0007669"/>
    <property type="project" value="InterPro"/>
</dbReference>
<dbReference type="Proteomes" id="UP000018467">
    <property type="component" value="Unassembled WGS sequence"/>
</dbReference>
<evidence type="ECO:0000259" key="2">
    <source>
        <dbReference type="Pfam" id="PF01248"/>
    </source>
</evidence>
<dbReference type="GO" id="GO:0004526">
    <property type="term" value="F:ribonuclease P activity"/>
    <property type="evidence" value="ECO:0007669"/>
    <property type="project" value="TreeGrafter"/>
</dbReference>
<dbReference type="Gene3D" id="3.30.1330.30">
    <property type="match status" value="1"/>
</dbReference>
<name>W5LS36_ASTMX</name>
<organism evidence="3 4">
    <name type="scientific">Astyanax mexicanus</name>
    <name type="common">Blind cave fish</name>
    <name type="synonym">Astyanax fasciatus mexicanus</name>
    <dbReference type="NCBI Taxonomy" id="7994"/>
    <lineage>
        <taxon>Eukaryota</taxon>
        <taxon>Metazoa</taxon>
        <taxon>Chordata</taxon>
        <taxon>Craniata</taxon>
        <taxon>Vertebrata</taxon>
        <taxon>Euteleostomi</taxon>
        <taxon>Actinopterygii</taxon>
        <taxon>Neopterygii</taxon>
        <taxon>Teleostei</taxon>
        <taxon>Ostariophysi</taxon>
        <taxon>Characiformes</taxon>
        <taxon>Characoidei</taxon>
        <taxon>Acestrorhamphidae</taxon>
        <taxon>Acestrorhamphinae</taxon>
        <taxon>Astyanax</taxon>
    </lineage>
</organism>
<dbReference type="FunCoup" id="W5LS36">
    <property type="interactions" value="353"/>
</dbReference>
<feature type="compositionally biased region" description="Basic residues" evidence="1">
    <location>
        <begin position="63"/>
        <end position="73"/>
    </location>
</feature>
<dbReference type="STRING" id="7994.ENSAMXP00000025729"/>
<dbReference type="PANTHER" id="PTHR46948">
    <property type="entry name" value="RIBONUCLEASE P PROTEIN SUBUNIT P38"/>
    <property type="match status" value="1"/>
</dbReference>
<keyword evidence="4" id="KW-1185">Reference proteome</keyword>
<feature type="region of interest" description="Disordered" evidence="1">
    <location>
        <begin position="201"/>
        <end position="250"/>
    </location>
</feature>
<feature type="compositionally biased region" description="Basic and acidic residues" evidence="1">
    <location>
        <begin position="201"/>
        <end position="213"/>
    </location>
</feature>
<evidence type="ECO:0000256" key="1">
    <source>
        <dbReference type="SAM" id="MobiDB-lite"/>
    </source>
</evidence>
<reference evidence="4" key="2">
    <citation type="journal article" date="2014" name="Nat. Commun.">
        <title>The cavefish genome reveals candidate genes for eye loss.</title>
        <authorList>
            <person name="McGaugh S.E."/>
            <person name="Gross J.B."/>
            <person name="Aken B."/>
            <person name="Blin M."/>
            <person name="Borowsky R."/>
            <person name="Chalopin D."/>
            <person name="Hinaux H."/>
            <person name="Jeffery W.R."/>
            <person name="Keene A."/>
            <person name="Ma L."/>
            <person name="Minx P."/>
            <person name="Murphy D."/>
            <person name="O'Quin K.E."/>
            <person name="Retaux S."/>
            <person name="Rohner N."/>
            <person name="Searle S.M."/>
            <person name="Stahl B.A."/>
            <person name="Tabin C."/>
            <person name="Volff J.N."/>
            <person name="Yoshizawa M."/>
            <person name="Warren W.C."/>
        </authorList>
    </citation>
    <scope>NUCLEOTIDE SEQUENCE [LARGE SCALE GENOMIC DNA]</scope>
    <source>
        <strain evidence="4">female</strain>
    </source>
</reference>
<dbReference type="eggNOG" id="KOG3387">
    <property type="taxonomic scope" value="Eukaryota"/>
</dbReference>
<feature type="compositionally biased region" description="Basic residues" evidence="1">
    <location>
        <begin position="7"/>
        <end position="16"/>
    </location>
</feature>
<dbReference type="GO" id="GO:0005655">
    <property type="term" value="C:nucleolar ribonuclease P complex"/>
    <property type="evidence" value="ECO:0007669"/>
    <property type="project" value="InterPro"/>
</dbReference>
<feature type="region of interest" description="Disordered" evidence="1">
    <location>
        <begin position="1"/>
        <end position="24"/>
    </location>
</feature>